<evidence type="ECO:0000313" key="5">
    <source>
        <dbReference type="EMBL" id="NYI38027.1"/>
    </source>
</evidence>
<evidence type="ECO:0000313" key="4">
    <source>
        <dbReference type="EMBL" id="MBD1271228.1"/>
    </source>
</evidence>
<feature type="transmembrane region" description="Helical" evidence="2">
    <location>
        <begin position="16"/>
        <end position="36"/>
    </location>
</feature>
<reference evidence="3" key="2">
    <citation type="submission" date="2020-09" db="EMBL/GenBank/DDBJ databases">
        <title>Novel species in genus Aeromicrobium.</title>
        <authorList>
            <person name="Zhang G."/>
        </authorList>
    </citation>
    <scope>NUCLEOTIDE SEQUENCE</scope>
    <source>
        <strain evidence="3">SSW1-57</strain>
    </source>
</reference>
<dbReference type="EMBL" id="JACBZN010000001">
    <property type="protein sequence ID" value="NYI38027.1"/>
    <property type="molecule type" value="Genomic_DNA"/>
</dbReference>
<comment type="caution">
    <text evidence="3">The sequence shown here is derived from an EMBL/GenBank/DDBJ whole genome shotgun (WGS) entry which is preliminary data.</text>
</comment>
<reference evidence="5 6" key="1">
    <citation type="submission" date="2020-07" db="EMBL/GenBank/DDBJ databases">
        <title>Sequencing the genomes of 1000 actinobacteria strains.</title>
        <authorList>
            <person name="Klenk H.-P."/>
        </authorList>
    </citation>
    <scope>NUCLEOTIDE SEQUENCE [LARGE SCALE GENOMIC DNA]</scope>
    <source>
        <strain evidence="5 6">DSM 19087</strain>
    </source>
</reference>
<feature type="transmembrane region" description="Helical" evidence="2">
    <location>
        <begin position="42"/>
        <end position="60"/>
    </location>
</feature>
<sequence>MITDDLSHAEYDRPGWISQLLLALGALTLAVTFLVSPTRTGVGRWVIPAAWTIYATWFLWRSLRLRREALARDAARRRWQATSPHFRSPTDHEDAR</sequence>
<keyword evidence="2" id="KW-0812">Transmembrane</keyword>
<keyword evidence="2" id="KW-0472">Membrane</keyword>
<dbReference type="Proteomes" id="UP000587211">
    <property type="component" value="Unassembled WGS sequence"/>
</dbReference>
<gene>
    <name evidence="5" type="ORF">BJ975_001402</name>
    <name evidence="3" type="ORF">IDH50_10390</name>
    <name evidence="4" type="ORF">IDH50_13370</name>
</gene>
<organism evidence="3 7">
    <name type="scientific">Aeromicrobium tamlense</name>
    <dbReference type="NCBI Taxonomy" id="375541"/>
    <lineage>
        <taxon>Bacteria</taxon>
        <taxon>Bacillati</taxon>
        <taxon>Actinomycetota</taxon>
        <taxon>Actinomycetes</taxon>
        <taxon>Propionibacteriales</taxon>
        <taxon>Nocardioidaceae</taxon>
        <taxon>Aeromicrobium</taxon>
    </lineage>
</organism>
<name>A0A8I0FXA4_9ACTN</name>
<proteinExistence type="predicted"/>
<dbReference type="EMBL" id="JACWMT010000002">
    <property type="protein sequence ID" value="MBD1270640.1"/>
    <property type="molecule type" value="Genomic_DNA"/>
</dbReference>
<accession>A0A8I0FXA4</accession>
<dbReference type="RefSeq" id="WP_179424478.1">
    <property type="nucleotide sequence ID" value="NZ_BAAAMP010000001.1"/>
</dbReference>
<feature type="region of interest" description="Disordered" evidence="1">
    <location>
        <begin position="75"/>
        <end position="96"/>
    </location>
</feature>
<dbReference type="AlphaFoldDB" id="A0A8I0FXA4"/>
<evidence type="ECO:0000313" key="6">
    <source>
        <dbReference type="Proteomes" id="UP000587211"/>
    </source>
</evidence>
<evidence type="ECO:0000256" key="2">
    <source>
        <dbReference type="SAM" id="Phobius"/>
    </source>
</evidence>
<dbReference type="Proteomes" id="UP000659061">
    <property type="component" value="Unassembled WGS sequence"/>
</dbReference>
<evidence type="ECO:0000256" key="1">
    <source>
        <dbReference type="SAM" id="MobiDB-lite"/>
    </source>
</evidence>
<evidence type="ECO:0000313" key="3">
    <source>
        <dbReference type="EMBL" id="MBD1270640.1"/>
    </source>
</evidence>
<dbReference type="EMBL" id="JACWMT010000003">
    <property type="protein sequence ID" value="MBD1271228.1"/>
    <property type="molecule type" value="Genomic_DNA"/>
</dbReference>
<evidence type="ECO:0000313" key="7">
    <source>
        <dbReference type="Proteomes" id="UP000659061"/>
    </source>
</evidence>
<protein>
    <submittedName>
        <fullName evidence="5">Heme O synthase-like polyprenyltransferase</fullName>
    </submittedName>
</protein>
<keyword evidence="6" id="KW-1185">Reference proteome</keyword>
<keyword evidence="2" id="KW-1133">Transmembrane helix</keyword>